<evidence type="ECO:0000256" key="1">
    <source>
        <dbReference type="SAM" id="MobiDB-lite"/>
    </source>
</evidence>
<sequence length="209" mass="22798">MERAAVRAALEAAAARAPVALCVREARVGVQGLPQRARAREGADVQNRAGWRGSSPGGGAVGARGRPPEPERPALGRTGRPLPSPTVATAENAVAAAAALARRASSVATGRWRARIEIRSFVGKDISVTNGDVITWRQRTVGIARGHSRARIDHRGVYRPRQTVRHKMQDAAALRHTHKRETPKSCRAWKSRENKAMDPWSVPEKWKRP</sequence>
<protein>
    <submittedName>
        <fullName evidence="2">Uncharacterized protein</fullName>
    </submittedName>
</protein>
<evidence type="ECO:0000313" key="3">
    <source>
        <dbReference type="Proteomes" id="UP000821866"/>
    </source>
</evidence>
<gene>
    <name evidence="2" type="ORF">HPB51_018777</name>
</gene>
<dbReference type="Proteomes" id="UP000821866">
    <property type="component" value="Chromosome 7"/>
</dbReference>
<organism evidence="2 3">
    <name type="scientific">Rhipicephalus microplus</name>
    <name type="common">Cattle tick</name>
    <name type="synonym">Boophilus microplus</name>
    <dbReference type="NCBI Taxonomy" id="6941"/>
    <lineage>
        <taxon>Eukaryota</taxon>
        <taxon>Metazoa</taxon>
        <taxon>Ecdysozoa</taxon>
        <taxon>Arthropoda</taxon>
        <taxon>Chelicerata</taxon>
        <taxon>Arachnida</taxon>
        <taxon>Acari</taxon>
        <taxon>Parasitiformes</taxon>
        <taxon>Ixodida</taxon>
        <taxon>Ixodoidea</taxon>
        <taxon>Ixodidae</taxon>
        <taxon>Rhipicephalinae</taxon>
        <taxon>Rhipicephalus</taxon>
        <taxon>Boophilus</taxon>
    </lineage>
</organism>
<feature type="compositionally biased region" description="Basic and acidic residues" evidence="1">
    <location>
        <begin position="180"/>
        <end position="196"/>
    </location>
</feature>
<proteinExistence type="predicted"/>
<feature type="region of interest" description="Disordered" evidence="1">
    <location>
        <begin position="35"/>
        <end position="86"/>
    </location>
</feature>
<reference evidence="2" key="2">
    <citation type="submission" date="2021-09" db="EMBL/GenBank/DDBJ databases">
        <authorList>
            <person name="Jia N."/>
            <person name="Wang J."/>
            <person name="Shi W."/>
            <person name="Du L."/>
            <person name="Sun Y."/>
            <person name="Zhan W."/>
            <person name="Jiang J."/>
            <person name="Wang Q."/>
            <person name="Zhang B."/>
            <person name="Ji P."/>
            <person name="Sakyi L.B."/>
            <person name="Cui X."/>
            <person name="Yuan T."/>
            <person name="Jiang B."/>
            <person name="Yang W."/>
            <person name="Lam T.T.-Y."/>
            <person name="Chang Q."/>
            <person name="Ding S."/>
            <person name="Wang X."/>
            <person name="Zhu J."/>
            <person name="Ruan X."/>
            <person name="Zhao L."/>
            <person name="Wei J."/>
            <person name="Que T."/>
            <person name="Du C."/>
            <person name="Cheng J."/>
            <person name="Dai P."/>
            <person name="Han X."/>
            <person name="Huang E."/>
            <person name="Gao Y."/>
            <person name="Liu J."/>
            <person name="Shao H."/>
            <person name="Ye R."/>
            <person name="Li L."/>
            <person name="Wei W."/>
            <person name="Wang X."/>
            <person name="Wang C."/>
            <person name="Huo Q."/>
            <person name="Li W."/>
            <person name="Guo W."/>
            <person name="Chen H."/>
            <person name="Chen S."/>
            <person name="Zhou L."/>
            <person name="Zhou L."/>
            <person name="Ni X."/>
            <person name="Tian J."/>
            <person name="Zhou Y."/>
            <person name="Sheng Y."/>
            <person name="Liu T."/>
            <person name="Pan Y."/>
            <person name="Xia L."/>
            <person name="Li J."/>
            <person name="Zhao F."/>
            <person name="Cao W."/>
        </authorList>
    </citation>
    <scope>NUCLEOTIDE SEQUENCE</scope>
    <source>
        <strain evidence="2">Rmic-2018</strain>
        <tissue evidence="2">Larvae</tissue>
    </source>
</reference>
<dbReference type="AlphaFoldDB" id="A0A9J6DJ53"/>
<dbReference type="EMBL" id="JABSTU010000009">
    <property type="protein sequence ID" value="KAH8021928.1"/>
    <property type="molecule type" value="Genomic_DNA"/>
</dbReference>
<evidence type="ECO:0000313" key="2">
    <source>
        <dbReference type="EMBL" id="KAH8021928.1"/>
    </source>
</evidence>
<accession>A0A9J6DJ53</accession>
<name>A0A9J6DJ53_RHIMP</name>
<comment type="caution">
    <text evidence="2">The sequence shown here is derived from an EMBL/GenBank/DDBJ whole genome shotgun (WGS) entry which is preliminary data.</text>
</comment>
<reference evidence="2" key="1">
    <citation type="journal article" date="2020" name="Cell">
        <title>Large-Scale Comparative Analyses of Tick Genomes Elucidate Their Genetic Diversity and Vector Capacities.</title>
        <authorList>
            <consortium name="Tick Genome and Microbiome Consortium (TIGMIC)"/>
            <person name="Jia N."/>
            <person name="Wang J."/>
            <person name="Shi W."/>
            <person name="Du L."/>
            <person name="Sun Y."/>
            <person name="Zhan W."/>
            <person name="Jiang J.F."/>
            <person name="Wang Q."/>
            <person name="Zhang B."/>
            <person name="Ji P."/>
            <person name="Bell-Sakyi L."/>
            <person name="Cui X.M."/>
            <person name="Yuan T.T."/>
            <person name="Jiang B.G."/>
            <person name="Yang W.F."/>
            <person name="Lam T.T."/>
            <person name="Chang Q.C."/>
            <person name="Ding S.J."/>
            <person name="Wang X.J."/>
            <person name="Zhu J.G."/>
            <person name="Ruan X.D."/>
            <person name="Zhao L."/>
            <person name="Wei J.T."/>
            <person name="Ye R.Z."/>
            <person name="Que T.C."/>
            <person name="Du C.H."/>
            <person name="Zhou Y.H."/>
            <person name="Cheng J.X."/>
            <person name="Dai P.F."/>
            <person name="Guo W.B."/>
            <person name="Han X.H."/>
            <person name="Huang E.J."/>
            <person name="Li L.F."/>
            <person name="Wei W."/>
            <person name="Gao Y.C."/>
            <person name="Liu J.Z."/>
            <person name="Shao H.Z."/>
            <person name="Wang X."/>
            <person name="Wang C.C."/>
            <person name="Yang T.C."/>
            <person name="Huo Q.B."/>
            <person name="Li W."/>
            <person name="Chen H.Y."/>
            <person name="Chen S.E."/>
            <person name="Zhou L.G."/>
            <person name="Ni X.B."/>
            <person name="Tian J.H."/>
            <person name="Sheng Y."/>
            <person name="Liu T."/>
            <person name="Pan Y.S."/>
            <person name="Xia L.Y."/>
            <person name="Li J."/>
            <person name="Zhao F."/>
            <person name="Cao W.C."/>
        </authorList>
    </citation>
    <scope>NUCLEOTIDE SEQUENCE</scope>
    <source>
        <strain evidence="2">Rmic-2018</strain>
    </source>
</reference>
<keyword evidence="3" id="KW-1185">Reference proteome</keyword>
<feature type="region of interest" description="Disordered" evidence="1">
    <location>
        <begin position="178"/>
        <end position="209"/>
    </location>
</feature>